<keyword evidence="2" id="KW-1185">Reference proteome</keyword>
<comment type="caution">
    <text evidence="1">The sequence shown here is derived from an EMBL/GenBank/DDBJ whole genome shotgun (WGS) entry which is preliminary data.</text>
</comment>
<name>A0ABX9FWH1_9BURK</name>
<protein>
    <submittedName>
        <fullName evidence="1">Uncharacterized protein</fullName>
    </submittedName>
</protein>
<evidence type="ECO:0000313" key="1">
    <source>
        <dbReference type="EMBL" id="RBP11291.1"/>
    </source>
</evidence>
<reference evidence="1 2" key="1">
    <citation type="submission" date="2018-06" db="EMBL/GenBank/DDBJ databases">
        <title>Genomic Encyclopedia of Type Strains, Phase III (KMG-III): the genomes of soil and plant-associated and newly described type strains.</title>
        <authorList>
            <person name="Whitman W."/>
        </authorList>
    </citation>
    <scope>NUCLEOTIDE SEQUENCE [LARGE SCALE GENOMIC DNA]</scope>
    <source>
        <strain evidence="1 2">CECT 7342</strain>
    </source>
</reference>
<dbReference type="EMBL" id="QNRM01000023">
    <property type="protein sequence ID" value="RBP11291.1"/>
    <property type="molecule type" value="Genomic_DNA"/>
</dbReference>
<dbReference type="Proteomes" id="UP000252124">
    <property type="component" value="Unassembled WGS sequence"/>
</dbReference>
<gene>
    <name evidence="1" type="ORF">DFP87_12352</name>
</gene>
<evidence type="ECO:0000313" key="2">
    <source>
        <dbReference type="Proteomes" id="UP000252124"/>
    </source>
</evidence>
<organism evidence="1 2">
    <name type="scientific">Achromobacter marplatensis</name>
    <dbReference type="NCBI Taxonomy" id="470868"/>
    <lineage>
        <taxon>Bacteria</taxon>
        <taxon>Pseudomonadati</taxon>
        <taxon>Pseudomonadota</taxon>
        <taxon>Betaproteobacteria</taxon>
        <taxon>Burkholderiales</taxon>
        <taxon>Alcaligenaceae</taxon>
        <taxon>Achromobacter</taxon>
    </lineage>
</organism>
<accession>A0ABX9FWH1</accession>
<proteinExistence type="predicted"/>
<sequence>MLGCRFRVLKINWSLSKAKLSSQAATHRQAFWLNVLALCGILLILAQLPQSAQGRGLIFSYQMKLCYLLRLFQRTRLDSRQ</sequence>